<dbReference type="Ensembl" id="ENSPTXT00000007364.1">
    <property type="protein sequence ID" value="ENSPTXP00000007122.1"/>
    <property type="gene ID" value="ENSPTXG00000005185.1"/>
</dbReference>
<reference evidence="1" key="1">
    <citation type="submission" date="2025-08" db="UniProtKB">
        <authorList>
            <consortium name="Ensembl"/>
        </authorList>
    </citation>
    <scope>IDENTIFICATION</scope>
</reference>
<dbReference type="AlphaFoldDB" id="A0A670YCD3"/>
<evidence type="ECO:0000313" key="1">
    <source>
        <dbReference type="Ensembl" id="ENSPTXP00000007122.1"/>
    </source>
</evidence>
<organism evidence="1 2">
    <name type="scientific">Pseudonaja textilis</name>
    <name type="common">Eastern brown snake</name>
    <dbReference type="NCBI Taxonomy" id="8673"/>
    <lineage>
        <taxon>Eukaryota</taxon>
        <taxon>Metazoa</taxon>
        <taxon>Chordata</taxon>
        <taxon>Craniata</taxon>
        <taxon>Vertebrata</taxon>
        <taxon>Euteleostomi</taxon>
        <taxon>Lepidosauria</taxon>
        <taxon>Squamata</taxon>
        <taxon>Bifurcata</taxon>
        <taxon>Unidentata</taxon>
        <taxon>Episquamata</taxon>
        <taxon>Toxicofera</taxon>
        <taxon>Serpentes</taxon>
        <taxon>Colubroidea</taxon>
        <taxon>Elapidae</taxon>
        <taxon>Hydrophiinae</taxon>
        <taxon>Pseudonaja</taxon>
    </lineage>
</organism>
<proteinExistence type="predicted"/>
<keyword evidence="2" id="KW-1185">Reference proteome</keyword>
<protein>
    <submittedName>
        <fullName evidence="1">Uncharacterized protein</fullName>
    </submittedName>
</protein>
<accession>A0A670YCD3</accession>
<evidence type="ECO:0000313" key="2">
    <source>
        <dbReference type="Proteomes" id="UP000472273"/>
    </source>
</evidence>
<dbReference type="Proteomes" id="UP000472273">
    <property type="component" value="Unplaced"/>
</dbReference>
<name>A0A670YCD3_PSETE</name>
<sequence length="162" mass="18795">YTNAKYKVAKEKESKTILQSKFQFDDEISWTDFENSNLCTQIPDGDMLSKVPRTPDCSKTPFHDKVIKRKIAMVKKGDALLKQNMTVNEETEPPTSDLMLKLFPSLKPKPKVDALSRHESKSNTIQEESSGKGERNIKLLYVRISPISFYMECRTYVWFFFI</sequence>
<dbReference type="GeneTree" id="ENSGT00960000189887"/>
<reference evidence="1" key="2">
    <citation type="submission" date="2025-09" db="UniProtKB">
        <authorList>
            <consortium name="Ensembl"/>
        </authorList>
    </citation>
    <scope>IDENTIFICATION</scope>
</reference>
<dbReference type="OMA" id="KGERNIK"/>